<dbReference type="OrthoDB" id="435813at2759"/>
<dbReference type="PANTHER" id="PTHR38899:SF1">
    <property type="entry name" value="PROTEIN KINASE"/>
    <property type="match status" value="1"/>
</dbReference>
<organism evidence="1 2">
    <name type="scientific">Symbiodinium necroappetens</name>
    <dbReference type="NCBI Taxonomy" id="1628268"/>
    <lineage>
        <taxon>Eukaryota</taxon>
        <taxon>Sar</taxon>
        <taxon>Alveolata</taxon>
        <taxon>Dinophyceae</taxon>
        <taxon>Suessiales</taxon>
        <taxon>Symbiodiniaceae</taxon>
        <taxon>Symbiodinium</taxon>
    </lineage>
</organism>
<dbReference type="PANTHER" id="PTHR38899">
    <property type="entry name" value="DOMAIN OOKINETE PROTEIN, PUTATIVE-RELATED"/>
    <property type="match status" value="1"/>
</dbReference>
<sequence>ARHLSADKRIVFQNREPTMEIPADVRSDYTEAVTERLISLTEGSVASDCGDASVLESFSKPEGADVVSESSPSTKCSEVGDAAWRSSSSLQIDEGTPTGMDSMSTSCQSTVLPTRMAVSEAAPTFERLVTSDSATTAKSANVSSTSSADSKAVIILDWDDTLCPTTWAMNLVESAKSEEELMKMEMEYARQLEEHSAAVVDFLRAARKVARVAVVTLASEEFFQRSAETFLEGARISELFEELGIKVYFAKRPANCNTNAEVAAKKEAMKRCLANLYPSYGVWHGTRWNVLSIGDSEIELTAIKQVVSSRWRKSKSLCKTCKLEPQPCLST</sequence>
<keyword evidence="2" id="KW-1185">Reference proteome</keyword>
<dbReference type="EMBL" id="CAJNJA010059619">
    <property type="protein sequence ID" value="CAE7868261.1"/>
    <property type="molecule type" value="Genomic_DNA"/>
</dbReference>
<evidence type="ECO:0000313" key="1">
    <source>
        <dbReference type="EMBL" id="CAE7868261.1"/>
    </source>
</evidence>
<dbReference type="AlphaFoldDB" id="A0A813AGU7"/>
<reference evidence="1" key="1">
    <citation type="submission" date="2021-02" db="EMBL/GenBank/DDBJ databases">
        <authorList>
            <person name="Dougan E. K."/>
            <person name="Rhodes N."/>
            <person name="Thang M."/>
            <person name="Chan C."/>
        </authorList>
    </citation>
    <scope>NUCLEOTIDE SEQUENCE</scope>
</reference>
<dbReference type="Proteomes" id="UP000601435">
    <property type="component" value="Unassembled WGS sequence"/>
</dbReference>
<proteinExistence type="predicted"/>
<accession>A0A813AGU7</accession>
<gene>
    <name evidence="1" type="ORF">SNEC2469_LOCUS27905</name>
</gene>
<feature type="non-terminal residue" evidence="1">
    <location>
        <position position="1"/>
    </location>
</feature>
<evidence type="ECO:0000313" key="2">
    <source>
        <dbReference type="Proteomes" id="UP000601435"/>
    </source>
</evidence>
<protein>
    <submittedName>
        <fullName evidence="1">Uncharacterized protein</fullName>
    </submittedName>
</protein>
<comment type="caution">
    <text evidence="1">The sequence shown here is derived from an EMBL/GenBank/DDBJ whole genome shotgun (WGS) entry which is preliminary data.</text>
</comment>
<feature type="non-terminal residue" evidence="1">
    <location>
        <position position="331"/>
    </location>
</feature>
<name>A0A813AGU7_9DINO</name>